<dbReference type="AlphaFoldDB" id="I7MLD8"/>
<dbReference type="Pfam" id="PF00244">
    <property type="entry name" value="14-3-3"/>
    <property type="match status" value="1"/>
</dbReference>
<protein>
    <submittedName>
        <fullName evidence="4">14-3-3 family protein 14-3-3 beta/zeta</fullName>
    </submittedName>
</protein>
<dbReference type="PIRSF" id="PIRSF000868">
    <property type="entry name" value="14-3-3"/>
    <property type="match status" value="1"/>
</dbReference>
<evidence type="ECO:0000259" key="3">
    <source>
        <dbReference type="SMART" id="SM00101"/>
    </source>
</evidence>
<dbReference type="HOGENOM" id="CLU_058290_0_0_1"/>
<evidence type="ECO:0000256" key="2">
    <source>
        <dbReference type="PIRSR" id="PIRSR000868-1"/>
    </source>
</evidence>
<dbReference type="SMART" id="SM00101">
    <property type="entry name" value="14_3_3"/>
    <property type="match status" value="1"/>
</dbReference>
<name>I7MLD8_TETTS</name>
<gene>
    <name evidence="4" type="ORF">TTHERM_00566680</name>
</gene>
<dbReference type="OMA" id="VICMIEQ"/>
<dbReference type="KEGG" id="tet:TTHERM_00566680"/>
<evidence type="ECO:0000313" key="4">
    <source>
        <dbReference type="EMBL" id="EAS01824.1"/>
    </source>
</evidence>
<dbReference type="SUPFAM" id="SSF48445">
    <property type="entry name" value="14-3-3 protein"/>
    <property type="match status" value="1"/>
</dbReference>
<dbReference type="InterPro" id="IPR036815">
    <property type="entry name" value="14-3-3_dom_sf"/>
</dbReference>
<dbReference type="PANTHER" id="PTHR18860">
    <property type="entry name" value="14-3-3 PROTEIN"/>
    <property type="match status" value="1"/>
</dbReference>
<dbReference type="PRINTS" id="PR00305">
    <property type="entry name" value="1433ZETA"/>
</dbReference>
<dbReference type="InterPro" id="IPR000308">
    <property type="entry name" value="14-3-3"/>
</dbReference>
<dbReference type="GeneID" id="7844072"/>
<sequence>MSDKNFQRDDYLLLAQLAQQTERFNEMVEFVGKFIQQNGQLTQEERAIVSAAYKNLVGNKRADLRVLTAIEQKESRKQQSQEVTNNLQYIRNYKQKIEKELRLYCSDIINTLDNTLIPKSQDDEFACFYYKMKGDYNRYLAEFLVDDEYNKAVESCQNAYKDANNKAQSLDPTNPIKLGLLLNQSVFYYEILQKTEKDGLAVKTAQEAYQNAIANIDKIKDEHYKDTALIMQLLQDNITLWSTESQIDDQQNIE</sequence>
<dbReference type="STRING" id="312017.I7MLD8"/>
<evidence type="ECO:0000256" key="1">
    <source>
        <dbReference type="ARBA" id="ARBA00006141"/>
    </source>
</evidence>
<keyword evidence="5" id="KW-1185">Reference proteome</keyword>
<proteinExistence type="inferred from homology"/>
<dbReference type="RefSeq" id="XP_001022069.1">
    <property type="nucleotide sequence ID" value="XM_001022069.1"/>
</dbReference>
<accession>I7MLD8</accession>
<evidence type="ECO:0000313" key="5">
    <source>
        <dbReference type="Proteomes" id="UP000009168"/>
    </source>
</evidence>
<dbReference type="EMBL" id="GG662556">
    <property type="protein sequence ID" value="EAS01824.1"/>
    <property type="molecule type" value="Genomic_DNA"/>
</dbReference>
<reference evidence="5" key="1">
    <citation type="journal article" date="2006" name="PLoS Biol.">
        <title>Macronuclear genome sequence of the ciliate Tetrahymena thermophila, a model eukaryote.</title>
        <authorList>
            <person name="Eisen J.A."/>
            <person name="Coyne R.S."/>
            <person name="Wu M."/>
            <person name="Wu D."/>
            <person name="Thiagarajan M."/>
            <person name="Wortman J.R."/>
            <person name="Badger J.H."/>
            <person name="Ren Q."/>
            <person name="Amedeo P."/>
            <person name="Jones K.M."/>
            <person name="Tallon L.J."/>
            <person name="Delcher A.L."/>
            <person name="Salzberg S.L."/>
            <person name="Silva J.C."/>
            <person name="Haas B.J."/>
            <person name="Majoros W.H."/>
            <person name="Farzad M."/>
            <person name="Carlton J.M."/>
            <person name="Smith R.K. Jr."/>
            <person name="Garg J."/>
            <person name="Pearlman R.E."/>
            <person name="Karrer K.M."/>
            <person name="Sun L."/>
            <person name="Manning G."/>
            <person name="Elde N.C."/>
            <person name="Turkewitz A.P."/>
            <person name="Asai D.J."/>
            <person name="Wilkes D.E."/>
            <person name="Wang Y."/>
            <person name="Cai H."/>
            <person name="Collins K."/>
            <person name="Stewart B.A."/>
            <person name="Lee S.R."/>
            <person name="Wilamowska K."/>
            <person name="Weinberg Z."/>
            <person name="Ruzzo W.L."/>
            <person name="Wloga D."/>
            <person name="Gaertig J."/>
            <person name="Frankel J."/>
            <person name="Tsao C.-C."/>
            <person name="Gorovsky M.A."/>
            <person name="Keeling P.J."/>
            <person name="Waller R.F."/>
            <person name="Patron N.J."/>
            <person name="Cherry J.M."/>
            <person name="Stover N.A."/>
            <person name="Krieger C.J."/>
            <person name="del Toro C."/>
            <person name="Ryder H.F."/>
            <person name="Williamson S.C."/>
            <person name="Barbeau R.A."/>
            <person name="Hamilton E.P."/>
            <person name="Orias E."/>
        </authorList>
    </citation>
    <scope>NUCLEOTIDE SEQUENCE [LARGE SCALE GENOMIC DNA]</scope>
    <source>
        <strain evidence="5">SB210</strain>
    </source>
</reference>
<dbReference type="CDD" id="cd08774">
    <property type="entry name" value="14-3-3"/>
    <property type="match status" value="1"/>
</dbReference>
<feature type="site" description="Interaction with phosphoserine on interacting protein" evidence="2">
    <location>
        <position position="61"/>
    </location>
</feature>
<dbReference type="eggNOG" id="KOG0841">
    <property type="taxonomic scope" value="Eukaryota"/>
</dbReference>
<dbReference type="InParanoid" id="I7MLD8"/>
<dbReference type="OrthoDB" id="10010602at2759"/>
<dbReference type="InterPro" id="IPR023410">
    <property type="entry name" value="14-3-3_domain"/>
</dbReference>
<feature type="domain" description="14-3-3" evidence="3">
    <location>
        <begin position="8"/>
        <end position="254"/>
    </location>
</feature>
<organism evidence="4 5">
    <name type="scientific">Tetrahymena thermophila (strain SB210)</name>
    <dbReference type="NCBI Taxonomy" id="312017"/>
    <lineage>
        <taxon>Eukaryota</taxon>
        <taxon>Sar</taxon>
        <taxon>Alveolata</taxon>
        <taxon>Ciliophora</taxon>
        <taxon>Intramacronucleata</taxon>
        <taxon>Oligohymenophorea</taxon>
        <taxon>Hymenostomatida</taxon>
        <taxon>Tetrahymenina</taxon>
        <taxon>Tetrahymenidae</taxon>
        <taxon>Tetrahymena</taxon>
    </lineage>
</organism>
<comment type="similarity">
    <text evidence="1">Belongs to the 14-3-3 family.</text>
</comment>
<feature type="site" description="Interaction with phosphoserine on interacting protein" evidence="2">
    <location>
        <position position="138"/>
    </location>
</feature>
<dbReference type="Proteomes" id="UP000009168">
    <property type="component" value="Unassembled WGS sequence"/>
</dbReference>
<dbReference type="Gene3D" id="1.20.190.20">
    <property type="entry name" value="14-3-3 domain"/>
    <property type="match status" value="1"/>
</dbReference>